<gene>
    <name evidence="1" type="ORF">E1757_04170</name>
</gene>
<dbReference type="RefSeq" id="WP_133225531.1">
    <property type="nucleotide sequence ID" value="NZ_SMRT01000001.1"/>
</dbReference>
<proteinExistence type="predicted"/>
<evidence type="ECO:0000313" key="1">
    <source>
        <dbReference type="EMBL" id="TDG00821.1"/>
    </source>
</evidence>
<comment type="caution">
    <text evidence="1">The sequence shown here is derived from an EMBL/GenBank/DDBJ whole genome shotgun (WGS) entry which is preliminary data.</text>
</comment>
<reference evidence="1 2" key="1">
    <citation type="submission" date="2019-03" db="EMBL/GenBank/DDBJ databases">
        <title>This is whole genome sequence of Paenibacillus sp MS74 strain.</title>
        <authorList>
            <person name="Trinh H.N."/>
        </authorList>
    </citation>
    <scope>NUCLEOTIDE SEQUENCE [LARGE SCALE GENOMIC DNA]</scope>
    <source>
        <strain evidence="1 2">MS74</strain>
    </source>
</reference>
<organism evidence="1 2">
    <name type="scientific">Paenibacillus piri</name>
    <dbReference type="NCBI Taxonomy" id="2547395"/>
    <lineage>
        <taxon>Bacteria</taxon>
        <taxon>Bacillati</taxon>
        <taxon>Bacillota</taxon>
        <taxon>Bacilli</taxon>
        <taxon>Bacillales</taxon>
        <taxon>Paenibacillaceae</taxon>
        <taxon>Paenibacillus</taxon>
    </lineage>
</organism>
<dbReference type="EMBL" id="SMRT01000001">
    <property type="protein sequence ID" value="TDG00821.1"/>
    <property type="molecule type" value="Genomic_DNA"/>
</dbReference>
<name>A0A4R5L0F1_9BACL</name>
<accession>A0A4R5L0F1</accession>
<keyword evidence="2" id="KW-1185">Reference proteome</keyword>
<dbReference type="Proteomes" id="UP000295636">
    <property type="component" value="Unassembled WGS sequence"/>
</dbReference>
<evidence type="ECO:0000313" key="2">
    <source>
        <dbReference type="Proteomes" id="UP000295636"/>
    </source>
</evidence>
<sequence length="424" mass="48513">MLIFAGIQNPYALGQYGVEKNAKVLQRYRYIHESLLRIAAGHLPAREDWNLKAALARHLYEDAEAADLLRKRITELRTSPAVLNHEPDAALSLLMEELIQARSDLELTAGIYKVIKPAMLRVYKKHIAATQQIVDQPTIRILRTLILDLEGQIAWGKQMIYELENNGFSIEDADPFAAKLTEFLGIAGDIDGLQQKSTSLPVRWRSHETYKLPLQSVRDPRKMGPATWARTSVANPPDDPVLKSLYAKMRVRQEEMTAAELIAGVLFSQKNMPWEFYKDLARHLWDEVRHAMFGQAALEAEGLDWMSRPQYTSDYDVNAPKIPGAQYAWLSIGIEEGAMKRPGKVGEYEFCRDEAKHPLMTQFQDYDWADEVVHAHLGRKWSPDLIGEDIAFVREVAKKELEQFWHEVRLAQQRWNDLESPSAP</sequence>
<dbReference type="OrthoDB" id="1392385at2"/>
<protein>
    <recommendedName>
        <fullName evidence="3">DUF455 family protein</fullName>
    </recommendedName>
</protein>
<evidence type="ECO:0008006" key="3">
    <source>
        <dbReference type="Google" id="ProtNLM"/>
    </source>
</evidence>
<dbReference type="AlphaFoldDB" id="A0A4R5L0F1"/>